<organism evidence="2 3">
    <name type="scientific">Rarobacter faecitabidus</name>
    <dbReference type="NCBI Taxonomy" id="13243"/>
    <lineage>
        <taxon>Bacteria</taxon>
        <taxon>Bacillati</taxon>
        <taxon>Actinomycetota</taxon>
        <taxon>Actinomycetes</taxon>
        <taxon>Micrococcales</taxon>
        <taxon>Rarobacteraceae</taxon>
        <taxon>Rarobacter</taxon>
    </lineage>
</organism>
<dbReference type="SUPFAM" id="SSF51905">
    <property type="entry name" value="FAD/NAD(P)-binding domain"/>
    <property type="match status" value="2"/>
</dbReference>
<dbReference type="Gene3D" id="3.50.50.60">
    <property type="entry name" value="FAD/NAD(P)-binding domain"/>
    <property type="match status" value="1"/>
</dbReference>
<keyword evidence="1" id="KW-0560">Oxidoreductase</keyword>
<reference evidence="2 3" key="1">
    <citation type="submission" date="2019-06" db="EMBL/GenBank/DDBJ databases">
        <title>Sequencing the genomes of 1000 actinobacteria strains.</title>
        <authorList>
            <person name="Klenk H.-P."/>
        </authorList>
    </citation>
    <scope>NUCLEOTIDE SEQUENCE [LARGE SCALE GENOMIC DNA]</scope>
    <source>
        <strain evidence="2 3">DSM 4813</strain>
    </source>
</reference>
<dbReference type="Pfam" id="PF13738">
    <property type="entry name" value="Pyr_redox_3"/>
    <property type="match status" value="1"/>
</dbReference>
<evidence type="ECO:0000313" key="2">
    <source>
        <dbReference type="EMBL" id="TQL64673.1"/>
    </source>
</evidence>
<keyword evidence="3" id="KW-1185">Reference proteome</keyword>
<dbReference type="GO" id="GO:0004497">
    <property type="term" value="F:monooxygenase activity"/>
    <property type="evidence" value="ECO:0007669"/>
    <property type="project" value="TreeGrafter"/>
</dbReference>
<dbReference type="InterPro" id="IPR050982">
    <property type="entry name" value="Auxin_biosynth/cation_transpt"/>
</dbReference>
<dbReference type="PANTHER" id="PTHR43539:SF78">
    <property type="entry name" value="FLAVIN-CONTAINING MONOOXYGENASE"/>
    <property type="match status" value="1"/>
</dbReference>
<comment type="caution">
    <text evidence="2">The sequence shown here is derived from an EMBL/GenBank/DDBJ whole genome shotgun (WGS) entry which is preliminary data.</text>
</comment>
<name>A0A542ZWD1_RARFA</name>
<evidence type="ECO:0000256" key="1">
    <source>
        <dbReference type="ARBA" id="ARBA00023002"/>
    </source>
</evidence>
<proteinExistence type="predicted"/>
<dbReference type="PRINTS" id="PR00469">
    <property type="entry name" value="PNDRDTASEII"/>
</dbReference>
<dbReference type="InterPro" id="IPR036188">
    <property type="entry name" value="FAD/NAD-bd_sf"/>
</dbReference>
<dbReference type="PANTHER" id="PTHR43539">
    <property type="entry name" value="FLAVIN-BINDING MONOOXYGENASE-LIKE PROTEIN (AFU_ORTHOLOGUE AFUA_4G09220)"/>
    <property type="match status" value="1"/>
</dbReference>
<dbReference type="GO" id="GO:0050660">
    <property type="term" value="F:flavin adenine dinucleotide binding"/>
    <property type="evidence" value="ECO:0007669"/>
    <property type="project" value="TreeGrafter"/>
</dbReference>
<gene>
    <name evidence="2" type="ORF">FB461_1182</name>
</gene>
<dbReference type="OrthoDB" id="178899at2"/>
<dbReference type="EMBL" id="VFOS01000001">
    <property type="protein sequence ID" value="TQL64673.1"/>
    <property type="molecule type" value="Genomic_DNA"/>
</dbReference>
<dbReference type="Proteomes" id="UP000315389">
    <property type="component" value="Unassembled WGS sequence"/>
</dbReference>
<accession>A0A542ZWD1</accession>
<dbReference type="PRINTS" id="PR00368">
    <property type="entry name" value="FADPNR"/>
</dbReference>
<dbReference type="AlphaFoldDB" id="A0A542ZWD1"/>
<protein>
    <submittedName>
        <fullName evidence="2">Pyridine nucleotide-disulfide oxidoreductase</fullName>
    </submittedName>
</protein>
<sequence length="345" mass="37018">MSEAVSRVAVIGMGQAGLSAAYHLQRRGIPSLLLDSEQGPGGAWRHRWDSLTMATVNGIFGLPGMPVPPVDPAERSSVAVPRYFASYERERAFDIRRPVRVERVERIAGGFEIFCPGASWRVRALINATGTWTNPYTPVYPGAAEFRGAQLHAVQYRRAADFAGSRVAIVGGGITAVQLLDELSAVADTLWFTRREPVWVDEFRHETLGREVEAKVAADVANGEPVGSIVSYTGLVKSAYTQRAAARGALVRHPMFVAIEPDGVRLAAGRFEPVDVILWATGFRAALDHLRPLGLDPALGIAMDGTAVAGESMLHLVGYGPNQSTIGANRAGRHAVAALARSMAT</sequence>
<dbReference type="RefSeq" id="WP_142119778.1">
    <property type="nucleotide sequence ID" value="NZ_BAAASV010000001.1"/>
</dbReference>
<evidence type="ECO:0000313" key="3">
    <source>
        <dbReference type="Proteomes" id="UP000315389"/>
    </source>
</evidence>